<dbReference type="OrthoDB" id="59763at2157"/>
<dbReference type="RefSeq" id="WP_068321093.1">
    <property type="nucleotide sequence ID" value="NZ_CP010835.1"/>
</dbReference>
<dbReference type="Proteomes" id="UP001571980">
    <property type="component" value="Unassembled WGS sequence"/>
</dbReference>
<dbReference type="PATRIC" id="fig|1609559.3.peg.757"/>
<dbReference type="EMBL" id="JARRIG010000006">
    <property type="protein sequence ID" value="MFA4805049.1"/>
    <property type="molecule type" value="Genomic_DNA"/>
</dbReference>
<protein>
    <submittedName>
        <fullName evidence="2">DUF432 domain-containing protein</fullName>
    </submittedName>
</protein>
<reference evidence="3" key="1">
    <citation type="submission" date="2015-02" db="EMBL/GenBank/DDBJ databases">
        <title>Pyrococcus kukulkanii sp. nov., a novel hyperthermophilic archaeon isolated from a deep-sea hydrothermal vent at the Guaymas Basin.</title>
        <authorList>
            <person name="Oger P.M."/>
            <person name="Callac N."/>
            <person name="Jebbar M."/>
            <person name="Godfroy A."/>
        </authorList>
    </citation>
    <scope>NUCLEOTIDE SEQUENCE [LARGE SCALE GENOMIC DNA]</scope>
    <source>
        <strain evidence="3">NCB100</strain>
    </source>
</reference>
<sequence length="206" mass="23186">MFGKIKLAQGSISIGDQKIEIKRLGEWFEYLRGDVRRKIVGDTLQILPAPAKGYGVKLMMVRLEEDIVIAPGNRVEGFLTVPIEVSVRAGEVEVDRFPLGGEKYALYGTLERGVIVRYSRGSIQEKPNGIGVLKVKLINRGTSWGRVDRIVFPLLDVMYYTKDRAFYPLVEVIVDKDIEVVNTGEPPMDGLSVVGELKKLSFKMRW</sequence>
<name>A0A127B8I1_9EURY</name>
<dbReference type="Proteomes" id="UP000070587">
    <property type="component" value="Chromosome"/>
</dbReference>
<keyword evidence="4" id="KW-1185">Reference proteome</keyword>
<evidence type="ECO:0000313" key="2">
    <source>
        <dbReference type="EMBL" id="MFA4805049.1"/>
    </source>
</evidence>
<organism evidence="1 3">
    <name type="scientific">Pyrococcus kukulkanii</name>
    <dbReference type="NCBI Taxonomy" id="1609559"/>
    <lineage>
        <taxon>Archaea</taxon>
        <taxon>Methanobacteriati</taxon>
        <taxon>Methanobacteriota</taxon>
        <taxon>Thermococci</taxon>
        <taxon>Thermococcales</taxon>
        <taxon>Thermococcaceae</taxon>
        <taxon>Pyrococcus</taxon>
    </lineage>
</organism>
<reference evidence="1 3" key="2">
    <citation type="journal article" date="2016" name="Int. J. Syst. Evol. Microbiol.">
        <title>Pyrococcus kukulkanii sp. nov., a hyperthermophilic, piezophilic archaeon isolated from a deep-sea hydrothermal vent.</title>
        <authorList>
            <person name="Callac N."/>
            <person name="Oger P."/>
            <person name="Lesongeur F."/>
            <person name="Rattray J.E."/>
            <person name="Vannier P."/>
            <person name="Michoud G."/>
            <person name="Beauverger M."/>
            <person name="Gayet N."/>
            <person name="Rouxel O."/>
            <person name="Jebbar M."/>
            <person name="Godfroy A."/>
        </authorList>
    </citation>
    <scope>NUCLEOTIDE SEQUENCE [LARGE SCALE GENOMIC DNA]</scope>
    <source>
        <strain evidence="1 3">NCB100</strain>
    </source>
</reference>
<dbReference type="GeneID" id="28490897"/>
<evidence type="ECO:0000313" key="1">
    <source>
        <dbReference type="EMBL" id="AMM53670.1"/>
    </source>
</evidence>
<accession>A0A127B8I1</accession>
<dbReference type="EMBL" id="CP010835">
    <property type="protein sequence ID" value="AMM53670.1"/>
    <property type="molecule type" value="Genomic_DNA"/>
</dbReference>
<reference evidence="2 4" key="3">
    <citation type="submission" date="2023-03" db="EMBL/GenBank/DDBJ databases">
        <title>Speciation in Pyrococcus: adaptation to high temperature as a mechanism.</title>
        <authorList>
            <person name="Gu J."/>
        </authorList>
    </citation>
    <scope>NUCLEOTIDE SEQUENCE [LARGE SCALE GENOMIC DNA]</scope>
    <source>
        <strain evidence="2 4">LMOA34</strain>
    </source>
</reference>
<dbReference type="Pfam" id="PF04254">
    <property type="entry name" value="DUF432"/>
    <property type="match status" value="1"/>
</dbReference>
<dbReference type="KEGG" id="pyc:TQ32_03640"/>
<evidence type="ECO:0000313" key="3">
    <source>
        <dbReference type="Proteomes" id="UP000070587"/>
    </source>
</evidence>
<proteinExistence type="predicted"/>
<dbReference type="InterPro" id="IPR007366">
    <property type="entry name" value="DUF432"/>
</dbReference>
<evidence type="ECO:0000313" key="4">
    <source>
        <dbReference type="Proteomes" id="UP001571980"/>
    </source>
</evidence>
<gene>
    <name evidence="2" type="ORF">P8X34_09970</name>
    <name evidence="1" type="ORF">TQ32_03640</name>
</gene>
<dbReference type="AlphaFoldDB" id="A0A127B8I1"/>
<dbReference type="PIRSF" id="PIRSF019202">
    <property type="entry name" value="UCP019202"/>
    <property type="match status" value="1"/>
</dbReference>
<dbReference type="STRING" id="1609559.TQ32_03640"/>